<dbReference type="AlphaFoldDB" id="A0A543PH78"/>
<organism evidence="6 7">
    <name type="scientific">Blastococcus colisei</name>
    <dbReference type="NCBI Taxonomy" id="1564162"/>
    <lineage>
        <taxon>Bacteria</taxon>
        <taxon>Bacillati</taxon>
        <taxon>Actinomycetota</taxon>
        <taxon>Actinomycetes</taxon>
        <taxon>Geodermatophilales</taxon>
        <taxon>Geodermatophilaceae</taxon>
        <taxon>Blastococcus</taxon>
    </lineage>
</organism>
<evidence type="ECO:0000256" key="1">
    <source>
        <dbReference type="ARBA" id="ARBA00022679"/>
    </source>
</evidence>
<evidence type="ECO:0000313" key="7">
    <source>
        <dbReference type="Proteomes" id="UP000319865"/>
    </source>
</evidence>
<dbReference type="InterPro" id="IPR011006">
    <property type="entry name" value="CheY-like_superfamily"/>
</dbReference>
<evidence type="ECO:0000256" key="4">
    <source>
        <dbReference type="ARBA" id="ARBA00023163"/>
    </source>
</evidence>
<dbReference type="PROSITE" id="PS50921">
    <property type="entry name" value="ANTAR"/>
    <property type="match status" value="1"/>
</dbReference>
<name>A0A543PH78_9ACTN</name>
<dbReference type="OrthoDB" id="3820533at2"/>
<keyword evidence="1" id="KW-0808">Transferase</keyword>
<protein>
    <submittedName>
        <fullName evidence="6">GAF domain-containing protein</fullName>
    </submittedName>
</protein>
<keyword evidence="3" id="KW-0805">Transcription regulation</keyword>
<dbReference type="SMART" id="SM00065">
    <property type="entry name" value="GAF"/>
    <property type="match status" value="1"/>
</dbReference>
<feature type="domain" description="ANTAR" evidence="5">
    <location>
        <begin position="173"/>
        <end position="234"/>
    </location>
</feature>
<evidence type="ECO:0000259" key="5">
    <source>
        <dbReference type="PROSITE" id="PS50921"/>
    </source>
</evidence>
<dbReference type="InterPro" id="IPR003018">
    <property type="entry name" value="GAF"/>
</dbReference>
<evidence type="ECO:0000256" key="3">
    <source>
        <dbReference type="ARBA" id="ARBA00023015"/>
    </source>
</evidence>
<dbReference type="InterPro" id="IPR005561">
    <property type="entry name" value="ANTAR"/>
</dbReference>
<dbReference type="Gene3D" id="3.30.450.40">
    <property type="match status" value="1"/>
</dbReference>
<dbReference type="InterPro" id="IPR012074">
    <property type="entry name" value="GAF_ANTAR"/>
</dbReference>
<dbReference type="SUPFAM" id="SSF55781">
    <property type="entry name" value="GAF domain-like"/>
    <property type="match status" value="1"/>
</dbReference>
<evidence type="ECO:0000313" key="6">
    <source>
        <dbReference type="EMBL" id="TQN43433.1"/>
    </source>
</evidence>
<reference evidence="6 7" key="1">
    <citation type="submission" date="2019-06" db="EMBL/GenBank/DDBJ databases">
        <title>Sequencing the genomes of 1000 actinobacteria strains.</title>
        <authorList>
            <person name="Klenk H.-P."/>
        </authorList>
    </citation>
    <scope>NUCLEOTIDE SEQUENCE [LARGE SCALE GENOMIC DNA]</scope>
    <source>
        <strain evidence="6 7">DSM 46837</strain>
    </source>
</reference>
<dbReference type="SMART" id="SM01012">
    <property type="entry name" value="ANTAR"/>
    <property type="match status" value="1"/>
</dbReference>
<keyword evidence="2" id="KW-0418">Kinase</keyword>
<gene>
    <name evidence="6" type="ORF">FHU33_2878</name>
</gene>
<comment type="caution">
    <text evidence="6">The sequence shown here is derived from an EMBL/GenBank/DDBJ whole genome shotgun (WGS) entry which is preliminary data.</text>
</comment>
<dbReference type="PIRSF" id="PIRSF036625">
    <property type="entry name" value="GAF_ANTAR"/>
    <property type="match status" value="1"/>
</dbReference>
<dbReference type="GO" id="GO:0016301">
    <property type="term" value="F:kinase activity"/>
    <property type="evidence" value="ECO:0007669"/>
    <property type="project" value="UniProtKB-KW"/>
</dbReference>
<dbReference type="EMBL" id="VFQE01000001">
    <property type="protein sequence ID" value="TQN43433.1"/>
    <property type="molecule type" value="Genomic_DNA"/>
</dbReference>
<keyword evidence="7" id="KW-1185">Reference proteome</keyword>
<dbReference type="GO" id="GO:0003723">
    <property type="term" value="F:RNA binding"/>
    <property type="evidence" value="ECO:0007669"/>
    <property type="project" value="InterPro"/>
</dbReference>
<dbReference type="Pfam" id="PF13185">
    <property type="entry name" value="GAF_2"/>
    <property type="match status" value="1"/>
</dbReference>
<evidence type="ECO:0000256" key="2">
    <source>
        <dbReference type="ARBA" id="ARBA00022777"/>
    </source>
</evidence>
<dbReference type="Pfam" id="PF03861">
    <property type="entry name" value="ANTAR"/>
    <property type="match status" value="1"/>
</dbReference>
<dbReference type="SUPFAM" id="SSF52172">
    <property type="entry name" value="CheY-like"/>
    <property type="match status" value="1"/>
</dbReference>
<keyword evidence="4" id="KW-0804">Transcription</keyword>
<accession>A0A543PH78</accession>
<dbReference type="InterPro" id="IPR029016">
    <property type="entry name" value="GAF-like_dom_sf"/>
</dbReference>
<proteinExistence type="predicted"/>
<dbReference type="Proteomes" id="UP000319865">
    <property type="component" value="Unassembled WGS sequence"/>
</dbReference>
<sequence>MADSMADTPTPTTDEDARVDQSALQELILSTEGMTEFLDELVQLAAAGHGSCAITVRLDDKTRTVASSDDLAARADEIQYAQDEGPCLESMRTGAVVSAPDMAVDDRWGNYRSYALAQGVRSVLSTPMGVDGRHFGALNLYSTEAGTFDAETRAQAERWAQQASGAVGVALRLAERTRHGQQLAEALTSRSIIDQAIGILMAQQRCSSGMAFEILRSASQGRNVKLRTIAADIVRAVGEGSDETSG</sequence>
<dbReference type="Gene3D" id="1.10.10.10">
    <property type="entry name" value="Winged helix-like DNA-binding domain superfamily/Winged helix DNA-binding domain"/>
    <property type="match status" value="1"/>
</dbReference>
<dbReference type="InterPro" id="IPR036388">
    <property type="entry name" value="WH-like_DNA-bd_sf"/>
</dbReference>